<dbReference type="SUPFAM" id="SSF53474">
    <property type="entry name" value="alpha/beta-Hydrolases"/>
    <property type="match status" value="1"/>
</dbReference>
<dbReference type="InterPro" id="IPR029058">
    <property type="entry name" value="AB_hydrolase_fold"/>
</dbReference>
<evidence type="ECO:0000313" key="2">
    <source>
        <dbReference type="EMBL" id="KFN45183.1"/>
    </source>
</evidence>
<evidence type="ECO:0000259" key="1">
    <source>
        <dbReference type="Pfam" id="PF00561"/>
    </source>
</evidence>
<dbReference type="GO" id="GO:0046464">
    <property type="term" value="P:acylglycerol catabolic process"/>
    <property type="evidence" value="ECO:0007669"/>
    <property type="project" value="TreeGrafter"/>
</dbReference>
<sequence>MTVARPLAHQAAAAWVQGLAQGNRVTAFEQAATFVLPFRGHRLHVRRGGQGPALFLIHGFPTSGRDWRGVWPALARTHELFALDMLGFGASAKPRVFEYSIASSADQWVALAEATGVREVAVIAHDYGDTVAQELLARQREGALGFRITSVVFLNGGLFPESTRPLRIQRLLAGLLGPLLVRFVREARFKASLQRICAQPWPEGELDEAWQALIRAGGKAVMPKLLRYIAERREHRARWVGALQQAGVPVALINGIEDPISGAGIVARWRELLPGSRVVELPGVGHYPQVEVPEQVIEALDSFRSLTPGRF</sequence>
<accession>A0A091AXX5</accession>
<dbReference type="EMBL" id="AVCK01000032">
    <property type="protein sequence ID" value="KFN45183.1"/>
    <property type="molecule type" value="Genomic_DNA"/>
</dbReference>
<keyword evidence="3" id="KW-1185">Reference proteome</keyword>
<feature type="domain" description="AB hydrolase-1" evidence="1">
    <location>
        <begin position="52"/>
        <end position="291"/>
    </location>
</feature>
<dbReference type="PRINTS" id="PR00412">
    <property type="entry name" value="EPOXHYDRLASE"/>
</dbReference>
<protein>
    <recommendedName>
        <fullName evidence="1">AB hydrolase-1 domain-containing protein</fullName>
    </recommendedName>
</protein>
<dbReference type="GO" id="GO:0016020">
    <property type="term" value="C:membrane"/>
    <property type="evidence" value="ECO:0007669"/>
    <property type="project" value="TreeGrafter"/>
</dbReference>
<proteinExistence type="predicted"/>
<dbReference type="Proteomes" id="UP000029393">
    <property type="component" value="Unassembled WGS sequence"/>
</dbReference>
<evidence type="ECO:0000313" key="3">
    <source>
        <dbReference type="Proteomes" id="UP000029393"/>
    </source>
</evidence>
<reference evidence="2 3" key="1">
    <citation type="submission" date="2013-09" db="EMBL/GenBank/DDBJ databases">
        <title>Genome sequencing of Arenimonas metalli.</title>
        <authorList>
            <person name="Chen F."/>
            <person name="Wang G."/>
        </authorList>
    </citation>
    <scope>NUCLEOTIDE SEQUENCE [LARGE SCALE GENOMIC DNA]</scope>
    <source>
        <strain evidence="2 3">CF5-1</strain>
    </source>
</reference>
<dbReference type="Gene3D" id="3.40.50.1820">
    <property type="entry name" value="alpha/beta hydrolase"/>
    <property type="match status" value="1"/>
</dbReference>
<gene>
    <name evidence="2" type="ORF">N787_13395</name>
</gene>
<dbReference type="PANTHER" id="PTHR43798:SF33">
    <property type="entry name" value="HYDROLASE, PUTATIVE (AFU_ORTHOLOGUE AFUA_2G14860)-RELATED"/>
    <property type="match status" value="1"/>
</dbReference>
<dbReference type="PATRIC" id="fig|1384056.3.peg.1999"/>
<comment type="caution">
    <text evidence="2">The sequence shown here is derived from an EMBL/GenBank/DDBJ whole genome shotgun (WGS) entry which is preliminary data.</text>
</comment>
<name>A0A091AXX5_9GAMM</name>
<dbReference type="Pfam" id="PF00561">
    <property type="entry name" value="Abhydrolase_1"/>
    <property type="match status" value="1"/>
</dbReference>
<dbReference type="InterPro" id="IPR050266">
    <property type="entry name" value="AB_hydrolase_sf"/>
</dbReference>
<dbReference type="InterPro" id="IPR000073">
    <property type="entry name" value="AB_hydrolase_1"/>
</dbReference>
<dbReference type="InterPro" id="IPR000639">
    <property type="entry name" value="Epox_hydrolase-like"/>
</dbReference>
<dbReference type="GO" id="GO:0047372">
    <property type="term" value="F:monoacylglycerol lipase activity"/>
    <property type="evidence" value="ECO:0007669"/>
    <property type="project" value="TreeGrafter"/>
</dbReference>
<dbReference type="eggNOG" id="COG0596">
    <property type="taxonomic scope" value="Bacteria"/>
</dbReference>
<dbReference type="PANTHER" id="PTHR43798">
    <property type="entry name" value="MONOACYLGLYCEROL LIPASE"/>
    <property type="match status" value="1"/>
</dbReference>
<dbReference type="STRING" id="1384056.N787_13395"/>
<dbReference type="AlphaFoldDB" id="A0A091AXX5"/>
<organism evidence="2 3">
    <name type="scientific">Arenimonas metalli CF5-1</name>
    <dbReference type="NCBI Taxonomy" id="1384056"/>
    <lineage>
        <taxon>Bacteria</taxon>
        <taxon>Pseudomonadati</taxon>
        <taxon>Pseudomonadota</taxon>
        <taxon>Gammaproteobacteria</taxon>
        <taxon>Lysobacterales</taxon>
        <taxon>Lysobacteraceae</taxon>
        <taxon>Arenimonas</taxon>
    </lineage>
</organism>